<dbReference type="AlphaFoldDB" id="A0A1Y6EW01"/>
<dbReference type="OrthoDB" id="6321522at2"/>
<reference evidence="2" key="1">
    <citation type="submission" date="2017-04" db="EMBL/GenBank/DDBJ databases">
        <authorList>
            <person name="Varghese N."/>
            <person name="Submissions S."/>
        </authorList>
    </citation>
    <scope>NUCLEOTIDE SEQUENCE [LARGE SCALE GENOMIC DNA]</scope>
</reference>
<keyword evidence="2" id="KW-1185">Reference proteome</keyword>
<dbReference type="RefSeq" id="WP_086434188.1">
    <property type="nucleotide sequence ID" value="NZ_FXWH01000001.1"/>
</dbReference>
<sequence length="229" mass="26032">MVDQADIFQPLAQHSHYAELCTVLYERELAYLAQSVPANAVTVRWFQARLRSLPYYIRRAARGMLATESPLQLDVQNGSWHAPQKKQLKVTPAQQERTQKWLQRHAALGLVVPVIVATPIQQRVLLDSIDRIDTQEQRIHLNEWGWFSYSGESIHEADDDQSGRAEPMQGASITLVKPEKINLTAACCGHQWSHKGRTDPRTLSLREVLLAATLNWDNPSQVLRIPDQV</sequence>
<gene>
    <name evidence="1" type="ORF">SAMN06297229_1077</name>
</gene>
<proteinExistence type="predicted"/>
<accession>A0A1Y6EW01</accession>
<name>A0A1Y6EW01_9GAMM</name>
<dbReference type="Proteomes" id="UP000194450">
    <property type="component" value="Unassembled WGS sequence"/>
</dbReference>
<protein>
    <submittedName>
        <fullName evidence="1">Uncharacterized protein</fullName>
    </submittedName>
</protein>
<evidence type="ECO:0000313" key="1">
    <source>
        <dbReference type="EMBL" id="SMQ64682.1"/>
    </source>
</evidence>
<evidence type="ECO:0000313" key="2">
    <source>
        <dbReference type="Proteomes" id="UP000194450"/>
    </source>
</evidence>
<dbReference type="EMBL" id="FXWH01000001">
    <property type="protein sequence ID" value="SMQ64682.1"/>
    <property type="molecule type" value="Genomic_DNA"/>
</dbReference>
<organism evidence="1 2">
    <name type="scientific">Pseudidiomarina planktonica</name>
    <dbReference type="NCBI Taxonomy" id="1323738"/>
    <lineage>
        <taxon>Bacteria</taxon>
        <taxon>Pseudomonadati</taxon>
        <taxon>Pseudomonadota</taxon>
        <taxon>Gammaproteobacteria</taxon>
        <taxon>Alteromonadales</taxon>
        <taxon>Idiomarinaceae</taxon>
        <taxon>Pseudidiomarina</taxon>
    </lineage>
</organism>